<sequence length="130" mass="14968">MDVKYPEVIILTWRVRVRITVQESGWRLHLHDENNKVPPKITLPKLGQLSYSTQGYPVLHASETCIILAPLPRLGEKAQCTYWVPRSKIDNRDWRCDFIFDEFCNAQRIILSGTTLAACASENPRSSMRP</sequence>
<keyword evidence="2" id="KW-1185">Reference proteome</keyword>
<protein>
    <submittedName>
        <fullName evidence="1">Uncharacterized protein</fullName>
    </submittedName>
</protein>
<organism evidence="1 2">
    <name type="scientific">Amblyomma americanum</name>
    <name type="common">Lone star tick</name>
    <dbReference type="NCBI Taxonomy" id="6943"/>
    <lineage>
        <taxon>Eukaryota</taxon>
        <taxon>Metazoa</taxon>
        <taxon>Ecdysozoa</taxon>
        <taxon>Arthropoda</taxon>
        <taxon>Chelicerata</taxon>
        <taxon>Arachnida</taxon>
        <taxon>Acari</taxon>
        <taxon>Parasitiformes</taxon>
        <taxon>Ixodida</taxon>
        <taxon>Ixodoidea</taxon>
        <taxon>Ixodidae</taxon>
        <taxon>Amblyomminae</taxon>
        <taxon>Amblyomma</taxon>
    </lineage>
</organism>
<gene>
    <name evidence="1" type="ORF">V5799_020718</name>
</gene>
<evidence type="ECO:0000313" key="1">
    <source>
        <dbReference type="EMBL" id="KAK8777940.1"/>
    </source>
</evidence>
<dbReference type="InterPro" id="IPR012674">
    <property type="entry name" value="Calycin"/>
</dbReference>
<comment type="caution">
    <text evidence="1">The sequence shown here is derived from an EMBL/GenBank/DDBJ whole genome shotgun (WGS) entry which is preliminary data.</text>
</comment>
<accession>A0AAQ4ETA4</accession>
<proteinExistence type="predicted"/>
<evidence type="ECO:0000313" key="2">
    <source>
        <dbReference type="Proteomes" id="UP001321473"/>
    </source>
</evidence>
<dbReference type="EMBL" id="JARKHS020011286">
    <property type="protein sequence ID" value="KAK8777940.1"/>
    <property type="molecule type" value="Genomic_DNA"/>
</dbReference>
<reference evidence="1 2" key="1">
    <citation type="journal article" date="2023" name="Arcadia Sci">
        <title>De novo assembly of a long-read Amblyomma americanum tick genome.</title>
        <authorList>
            <person name="Chou S."/>
            <person name="Poskanzer K.E."/>
            <person name="Rollins M."/>
            <person name="Thuy-Boun P.S."/>
        </authorList>
    </citation>
    <scope>NUCLEOTIDE SEQUENCE [LARGE SCALE GENOMIC DNA]</scope>
    <source>
        <strain evidence="1">F_SG_1</strain>
        <tissue evidence="1">Salivary glands</tissue>
    </source>
</reference>
<dbReference type="Proteomes" id="UP001321473">
    <property type="component" value="Unassembled WGS sequence"/>
</dbReference>
<dbReference type="AlphaFoldDB" id="A0AAQ4ETA4"/>
<name>A0AAQ4ETA4_AMBAM</name>
<dbReference type="Gene3D" id="2.40.128.20">
    <property type="match status" value="1"/>
</dbReference>